<evidence type="ECO:0000256" key="15">
    <source>
        <dbReference type="SAM" id="Phobius"/>
    </source>
</evidence>
<feature type="transmembrane region" description="Helical" evidence="15">
    <location>
        <begin position="12"/>
        <end position="34"/>
    </location>
</feature>
<evidence type="ECO:0000256" key="5">
    <source>
        <dbReference type="ARBA" id="ARBA00022553"/>
    </source>
</evidence>
<dbReference type="SUPFAM" id="SSF103190">
    <property type="entry name" value="Sensory domain-like"/>
    <property type="match status" value="1"/>
</dbReference>
<evidence type="ECO:0000256" key="1">
    <source>
        <dbReference type="ARBA" id="ARBA00000085"/>
    </source>
</evidence>
<dbReference type="GO" id="GO:0005524">
    <property type="term" value="F:ATP binding"/>
    <property type="evidence" value="ECO:0007669"/>
    <property type="project" value="UniProtKB-KW"/>
</dbReference>
<feature type="compositionally biased region" description="Acidic residues" evidence="14">
    <location>
        <begin position="457"/>
        <end position="467"/>
    </location>
</feature>
<organism evidence="17 18">
    <name type="scientific">Nocardia mexicana</name>
    <dbReference type="NCBI Taxonomy" id="279262"/>
    <lineage>
        <taxon>Bacteria</taxon>
        <taxon>Bacillati</taxon>
        <taxon>Actinomycetota</taxon>
        <taxon>Actinomycetes</taxon>
        <taxon>Mycobacteriales</taxon>
        <taxon>Nocardiaceae</taxon>
        <taxon>Nocardia</taxon>
    </lineage>
</organism>
<evidence type="ECO:0000313" key="18">
    <source>
        <dbReference type="Proteomes" id="UP000255355"/>
    </source>
</evidence>
<dbReference type="PANTHER" id="PTHR43547">
    <property type="entry name" value="TWO-COMPONENT HISTIDINE KINASE"/>
    <property type="match status" value="1"/>
</dbReference>
<evidence type="ECO:0000313" key="17">
    <source>
        <dbReference type="EMBL" id="RDI49797.1"/>
    </source>
</evidence>
<dbReference type="InterPro" id="IPR029151">
    <property type="entry name" value="Sensor-like_sf"/>
</dbReference>
<evidence type="ECO:0000256" key="14">
    <source>
        <dbReference type="SAM" id="MobiDB-lite"/>
    </source>
</evidence>
<dbReference type="InterPro" id="IPR005467">
    <property type="entry name" value="His_kinase_dom"/>
</dbReference>
<dbReference type="InterPro" id="IPR000014">
    <property type="entry name" value="PAS"/>
</dbReference>
<dbReference type="EMBL" id="QQAZ01000006">
    <property type="protein sequence ID" value="RDI49797.1"/>
    <property type="molecule type" value="Genomic_DNA"/>
</dbReference>
<keyword evidence="8" id="KW-0547">Nucleotide-binding</keyword>
<feature type="region of interest" description="Disordered" evidence="14">
    <location>
        <begin position="505"/>
        <end position="560"/>
    </location>
</feature>
<gene>
    <name evidence="17" type="ORF">DFR68_106234</name>
</gene>
<accession>A0A370H1T2</accession>
<dbReference type="PROSITE" id="PS50109">
    <property type="entry name" value="HIS_KIN"/>
    <property type="match status" value="1"/>
</dbReference>
<dbReference type="EC" id="2.7.13.3" evidence="3"/>
<dbReference type="Gene3D" id="3.30.450.20">
    <property type="entry name" value="PAS domain"/>
    <property type="match status" value="2"/>
</dbReference>
<protein>
    <recommendedName>
        <fullName evidence="3">histidine kinase</fullName>
        <ecNumber evidence="3">2.7.13.3</ecNumber>
    </recommendedName>
</protein>
<dbReference type="Pfam" id="PF17203">
    <property type="entry name" value="sCache_3_2"/>
    <property type="match status" value="1"/>
</dbReference>
<dbReference type="SMART" id="SM00387">
    <property type="entry name" value="HATPase_c"/>
    <property type="match status" value="1"/>
</dbReference>
<keyword evidence="4" id="KW-1003">Cell membrane</keyword>
<comment type="catalytic activity">
    <reaction evidence="1">
        <text>ATP + protein L-histidine = ADP + protein N-phospho-L-histidine.</text>
        <dbReference type="EC" id="2.7.13.3"/>
    </reaction>
</comment>
<comment type="caution">
    <text evidence="17">The sequence shown here is derived from an EMBL/GenBank/DDBJ whole genome shotgun (WGS) entry which is preliminary data.</text>
</comment>
<dbReference type="Pfam" id="PF02518">
    <property type="entry name" value="HATPase_c"/>
    <property type="match status" value="1"/>
</dbReference>
<dbReference type="Proteomes" id="UP000255355">
    <property type="component" value="Unassembled WGS sequence"/>
</dbReference>
<dbReference type="Pfam" id="PF14689">
    <property type="entry name" value="SPOB_a"/>
    <property type="match status" value="1"/>
</dbReference>
<keyword evidence="6" id="KW-0808">Transferase</keyword>
<dbReference type="InterPro" id="IPR035965">
    <property type="entry name" value="PAS-like_dom_sf"/>
</dbReference>
<reference evidence="17 18" key="1">
    <citation type="submission" date="2018-07" db="EMBL/GenBank/DDBJ databases">
        <title>Genomic Encyclopedia of Type Strains, Phase IV (KMG-IV): sequencing the most valuable type-strain genomes for metagenomic binning, comparative biology and taxonomic classification.</title>
        <authorList>
            <person name="Goeker M."/>
        </authorList>
    </citation>
    <scope>NUCLEOTIDE SEQUENCE [LARGE SCALE GENOMIC DNA]</scope>
    <source>
        <strain evidence="17 18">DSM 44952</strain>
    </source>
</reference>
<keyword evidence="7 15" id="KW-0812">Transmembrane</keyword>
<sequence>MFGRAVRLRTQIVLLQVVLVALTLGIAFGVFAYVGQERLSGEYGQRALAIARTVAADPQVRSETSRYTAATFAENPGLASSLADGQLAHLAEETRRRTGALYVVITDDAGIRLAHPDVRRLGEKVSTDPSAALAGSEVVIQERGTLGESVRAKVPVLRPDGETVVGEVSVGISTTAVREQLLADLRRAGLFAGAALLAGVIGSMLLARRWHGLTLGLQPPELAELVREQAAVLHGIGEGVVAVDTRWRLTVVNDEARRLLGIDGANGTPVDEIGLTPRVLQVFRAADARPAQTAVGDRLVVVTARTVSRDGRDLGAVLSVRDRTDVESLTRQLDAVQSMSTVLRAQRHEFANRLHLLSGLLHGGRTEEASQYIDELLGSGPLGAALPGMDAIRDPYLQAFLAAKAAHARESGIELRLGPNTWVDANLAVPVDVTTVLGNLLDNAIEAARADGLLFDETPDPPTEGEEREPVAGSTAKRTRAVVTGRADAAAAEHAPFVSAVGAGAAESGNRAGPVAEPDGNQLDSERGEASARQENSPVPGRRRGRSPTQNGDAAAGPSAPVGYVEAELVQEGSTLHITVVDSGAGVAPDLVESVFAEGVSTRPDNGAPGGRGVGLALSRQVSRALGGDVVLSSTGGGASPLRGAEFIARLPGVLVEGETVWAQPI</sequence>
<dbReference type="SUPFAM" id="SSF55874">
    <property type="entry name" value="ATPase domain of HSP90 chaperone/DNA topoisomerase II/histidine kinase"/>
    <property type="match status" value="1"/>
</dbReference>
<evidence type="ECO:0000256" key="2">
    <source>
        <dbReference type="ARBA" id="ARBA00004651"/>
    </source>
</evidence>
<dbReference type="PANTHER" id="PTHR43547:SF10">
    <property type="entry name" value="SENSOR HISTIDINE KINASE DCUS"/>
    <property type="match status" value="1"/>
</dbReference>
<evidence type="ECO:0000256" key="10">
    <source>
        <dbReference type="ARBA" id="ARBA00022840"/>
    </source>
</evidence>
<keyword evidence="12" id="KW-0902">Two-component regulatory system</keyword>
<feature type="domain" description="Histidine kinase" evidence="16">
    <location>
        <begin position="558"/>
        <end position="655"/>
    </location>
</feature>
<keyword evidence="11 15" id="KW-1133">Transmembrane helix</keyword>
<dbReference type="Gene3D" id="1.10.287.130">
    <property type="match status" value="1"/>
</dbReference>
<dbReference type="InterPro" id="IPR033463">
    <property type="entry name" value="sCache_3"/>
</dbReference>
<evidence type="ECO:0000259" key="16">
    <source>
        <dbReference type="PROSITE" id="PS50109"/>
    </source>
</evidence>
<dbReference type="SUPFAM" id="SSF55890">
    <property type="entry name" value="Sporulation response regulatory protein Spo0B"/>
    <property type="match status" value="1"/>
</dbReference>
<dbReference type="SUPFAM" id="SSF55785">
    <property type="entry name" value="PYP-like sensor domain (PAS domain)"/>
    <property type="match status" value="1"/>
</dbReference>
<evidence type="ECO:0000256" key="12">
    <source>
        <dbReference type="ARBA" id="ARBA00023012"/>
    </source>
</evidence>
<keyword evidence="13 15" id="KW-0472">Membrane</keyword>
<dbReference type="InterPro" id="IPR016120">
    <property type="entry name" value="Sig_transdc_His_kin_SpoOB"/>
</dbReference>
<evidence type="ECO:0000256" key="9">
    <source>
        <dbReference type="ARBA" id="ARBA00022777"/>
    </source>
</evidence>
<proteinExistence type="predicted"/>
<dbReference type="InterPro" id="IPR036890">
    <property type="entry name" value="HATPase_C_sf"/>
</dbReference>
<evidence type="ECO:0000256" key="6">
    <source>
        <dbReference type="ARBA" id="ARBA00022679"/>
    </source>
</evidence>
<evidence type="ECO:0000256" key="7">
    <source>
        <dbReference type="ARBA" id="ARBA00022692"/>
    </source>
</evidence>
<dbReference type="InterPro" id="IPR004358">
    <property type="entry name" value="Sig_transdc_His_kin-like_C"/>
</dbReference>
<dbReference type="STRING" id="1210089.GCA_001613165_02400"/>
<dbReference type="GO" id="GO:0005886">
    <property type="term" value="C:plasma membrane"/>
    <property type="evidence" value="ECO:0007669"/>
    <property type="project" value="UniProtKB-SubCell"/>
</dbReference>
<keyword evidence="18" id="KW-1185">Reference proteome</keyword>
<evidence type="ECO:0000256" key="11">
    <source>
        <dbReference type="ARBA" id="ARBA00022989"/>
    </source>
</evidence>
<comment type="subcellular location">
    <subcellularLocation>
        <location evidence="2">Cell membrane</location>
        <topology evidence="2">Multi-pass membrane protein</topology>
    </subcellularLocation>
</comment>
<keyword evidence="9 17" id="KW-0418">Kinase</keyword>
<dbReference type="PRINTS" id="PR00344">
    <property type="entry name" value="BCTRLSENSOR"/>
</dbReference>
<dbReference type="GO" id="GO:0000155">
    <property type="term" value="F:phosphorelay sensor kinase activity"/>
    <property type="evidence" value="ECO:0007669"/>
    <property type="project" value="InterPro"/>
</dbReference>
<evidence type="ECO:0000256" key="3">
    <source>
        <dbReference type="ARBA" id="ARBA00012438"/>
    </source>
</evidence>
<feature type="region of interest" description="Disordered" evidence="14">
    <location>
        <begin position="452"/>
        <end position="480"/>
    </location>
</feature>
<evidence type="ECO:0000256" key="4">
    <source>
        <dbReference type="ARBA" id="ARBA00022475"/>
    </source>
</evidence>
<dbReference type="CDD" id="cd00130">
    <property type="entry name" value="PAS"/>
    <property type="match status" value="1"/>
</dbReference>
<dbReference type="AlphaFoldDB" id="A0A370H1T2"/>
<name>A0A370H1T2_9NOCA</name>
<evidence type="ECO:0000256" key="8">
    <source>
        <dbReference type="ARBA" id="ARBA00022741"/>
    </source>
</evidence>
<dbReference type="Gene3D" id="3.30.565.10">
    <property type="entry name" value="Histidine kinase-like ATPase, C-terminal domain"/>
    <property type="match status" value="1"/>
</dbReference>
<evidence type="ECO:0000256" key="13">
    <source>
        <dbReference type="ARBA" id="ARBA00023136"/>
    </source>
</evidence>
<keyword evidence="5" id="KW-0597">Phosphoprotein</keyword>
<keyword evidence="10" id="KW-0067">ATP-binding</keyword>
<dbReference type="InterPro" id="IPR003594">
    <property type="entry name" value="HATPase_dom"/>
</dbReference>
<dbReference type="InterPro" id="IPR039506">
    <property type="entry name" value="SPOB_a"/>
</dbReference>